<name>S8CBH3_9LAMI</name>
<keyword evidence="4 9" id="KW-0812">Transmembrane</keyword>
<proteinExistence type="inferred from homology"/>
<evidence type="ECO:0000256" key="7">
    <source>
        <dbReference type="ARBA" id="ARBA00023010"/>
    </source>
</evidence>
<sequence length="109" mass="12409">PTLCFNYRRSDGYKVSSAERSPVLNYSDDYNADPFWLSLIKECIWNARSLFQFLIEQPGQLKYIEWPTFDTTLRTAMLTLVLVASLVVALSSVDSALSYLLASFLRSKA</sequence>
<organism evidence="10 11">
    <name type="scientific">Genlisea aurea</name>
    <dbReference type="NCBI Taxonomy" id="192259"/>
    <lineage>
        <taxon>Eukaryota</taxon>
        <taxon>Viridiplantae</taxon>
        <taxon>Streptophyta</taxon>
        <taxon>Embryophyta</taxon>
        <taxon>Tracheophyta</taxon>
        <taxon>Spermatophyta</taxon>
        <taxon>Magnoliopsida</taxon>
        <taxon>eudicotyledons</taxon>
        <taxon>Gunneridae</taxon>
        <taxon>Pentapetalae</taxon>
        <taxon>asterids</taxon>
        <taxon>lamiids</taxon>
        <taxon>Lamiales</taxon>
        <taxon>Lentibulariaceae</taxon>
        <taxon>Genlisea</taxon>
    </lineage>
</organism>
<dbReference type="InterPro" id="IPR001901">
    <property type="entry name" value="Translocase_SecE/Sec61-g"/>
</dbReference>
<evidence type="ECO:0000256" key="8">
    <source>
        <dbReference type="ARBA" id="ARBA00023136"/>
    </source>
</evidence>
<keyword evidence="7" id="KW-0811">Translocation</keyword>
<comment type="subcellular location">
    <subcellularLocation>
        <location evidence="1">Membrane</location>
    </subcellularLocation>
</comment>
<dbReference type="PANTHER" id="PTHR37247:SF1">
    <property type="entry name" value="TRANSMEMBRANE PROTEIN"/>
    <property type="match status" value="1"/>
</dbReference>
<feature type="non-terminal residue" evidence="10">
    <location>
        <position position="1"/>
    </location>
</feature>
<evidence type="ECO:0000256" key="1">
    <source>
        <dbReference type="ARBA" id="ARBA00004370"/>
    </source>
</evidence>
<dbReference type="GO" id="GO:0006886">
    <property type="term" value="P:intracellular protein transport"/>
    <property type="evidence" value="ECO:0007669"/>
    <property type="project" value="InterPro"/>
</dbReference>
<evidence type="ECO:0000313" key="10">
    <source>
        <dbReference type="EMBL" id="EPS64289.1"/>
    </source>
</evidence>
<comment type="similarity">
    <text evidence="2">Belongs to the SecE/SEC61-gamma family.</text>
</comment>
<dbReference type="EMBL" id="AUSU01004925">
    <property type="protein sequence ID" value="EPS64289.1"/>
    <property type="molecule type" value="Genomic_DNA"/>
</dbReference>
<gene>
    <name evidence="10" type="ORF">M569_10496</name>
</gene>
<evidence type="ECO:0000256" key="9">
    <source>
        <dbReference type="SAM" id="Phobius"/>
    </source>
</evidence>
<dbReference type="GO" id="GO:0016020">
    <property type="term" value="C:membrane"/>
    <property type="evidence" value="ECO:0007669"/>
    <property type="project" value="UniProtKB-SubCell"/>
</dbReference>
<evidence type="ECO:0000313" key="11">
    <source>
        <dbReference type="Proteomes" id="UP000015453"/>
    </source>
</evidence>
<accession>S8CBH3</accession>
<dbReference type="Pfam" id="PF00584">
    <property type="entry name" value="SecE"/>
    <property type="match status" value="1"/>
</dbReference>
<dbReference type="GO" id="GO:0006605">
    <property type="term" value="P:protein targeting"/>
    <property type="evidence" value="ECO:0007669"/>
    <property type="project" value="InterPro"/>
</dbReference>
<protein>
    <submittedName>
        <fullName evidence="10">Uncharacterized protein</fullName>
    </submittedName>
</protein>
<feature type="transmembrane region" description="Helical" evidence="9">
    <location>
        <begin position="76"/>
        <end position="102"/>
    </location>
</feature>
<keyword evidence="3" id="KW-0813">Transport</keyword>
<dbReference type="InterPro" id="IPR038379">
    <property type="entry name" value="SecE_sf"/>
</dbReference>
<keyword evidence="5" id="KW-0653">Protein transport</keyword>
<evidence type="ECO:0000256" key="2">
    <source>
        <dbReference type="ARBA" id="ARBA00008274"/>
    </source>
</evidence>
<dbReference type="PANTHER" id="PTHR37247">
    <property type="entry name" value="TRANSMEMBRANE PROTEIN"/>
    <property type="match status" value="1"/>
</dbReference>
<comment type="caution">
    <text evidence="10">The sequence shown here is derived from an EMBL/GenBank/DDBJ whole genome shotgun (WGS) entry which is preliminary data.</text>
</comment>
<evidence type="ECO:0000256" key="4">
    <source>
        <dbReference type="ARBA" id="ARBA00022692"/>
    </source>
</evidence>
<dbReference type="OrthoDB" id="1913236at2759"/>
<keyword evidence="8 9" id="KW-0472">Membrane</keyword>
<dbReference type="AlphaFoldDB" id="S8CBH3"/>
<evidence type="ECO:0000256" key="6">
    <source>
        <dbReference type="ARBA" id="ARBA00022989"/>
    </source>
</evidence>
<keyword evidence="6 9" id="KW-1133">Transmembrane helix</keyword>
<evidence type="ECO:0000256" key="3">
    <source>
        <dbReference type="ARBA" id="ARBA00022448"/>
    </source>
</evidence>
<keyword evidence="11" id="KW-1185">Reference proteome</keyword>
<reference evidence="10 11" key="1">
    <citation type="journal article" date="2013" name="BMC Genomics">
        <title>The miniature genome of a carnivorous plant Genlisea aurea contains a low number of genes and short non-coding sequences.</title>
        <authorList>
            <person name="Leushkin E.V."/>
            <person name="Sutormin R.A."/>
            <person name="Nabieva E.R."/>
            <person name="Penin A.A."/>
            <person name="Kondrashov A.S."/>
            <person name="Logacheva M.D."/>
        </authorList>
    </citation>
    <scope>NUCLEOTIDE SEQUENCE [LARGE SCALE GENOMIC DNA]</scope>
</reference>
<dbReference type="Proteomes" id="UP000015453">
    <property type="component" value="Unassembled WGS sequence"/>
</dbReference>
<evidence type="ECO:0000256" key="5">
    <source>
        <dbReference type="ARBA" id="ARBA00022927"/>
    </source>
</evidence>
<dbReference type="Gene3D" id="1.20.5.1030">
    <property type="entry name" value="Preprotein translocase secy subunit"/>
    <property type="match status" value="1"/>
</dbReference>